<organism evidence="2 3">
    <name type="scientific">Candidatus Coprenecus stercoravium</name>
    <dbReference type="NCBI Taxonomy" id="2840735"/>
    <lineage>
        <taxon>Bacteria</taxon>
        <taxon>Pseudomonadati</taxon>
        <taxon>Bacteroidota</taxon>
        <taxon>Bacteroidia</taxon>
        <taxon>Bacteroidales</taxon>
        <taxon>Rikenellaceae</taxon>
        <taxon>Rikenellaceae incertae sedis</taxon>
        <taxon>Candidatus Coprenecus</taxon>
    </lineage>
</organism>
<dbReference type="Gene3D" id="2.40.160.10">
    <property type="entry name" value="Porin"/>
    <property type="match status" value="1"/>
</dbReference>
<feature type="signal peptide" evidence="1">
    <location>
        <begin position="1"/>
        <end position="24"/>
    </location>
</feature>
<reference evidence="2" key="2">
    <citation type="submission" date="2021-04" db="EMBL/GenBank/DDBJ databases">
        <authorList>
            <person name="Gilroy R."/>
        </authorList>
    </citation>
    <scope>NUCLEOTIDE SEQUENCE</scope>
    <source>
        <strain evidence="2">Gambia16-554</strain>
    </source>
</reference>
<evidence type="ECO:0000313" key="2">
    <source>
        <dbReference type="EMBL" id="HIZ86295.1"/>
    </source>
</evidence>
<dbReference type="AlphaFoldDB" id="A0A9D2GRV5"/>
<evidence type="ECO:0000313" key="3">
    <source>
        <dbReference type="Proteomes" id="UP000824115"/>
    </source>
</evidence>
<gene>
    <name evidence="2" type="ORF">IAC04_07375</name>
</gene>
<feature type="chain" id="PRO_5039172270" evidence="1">
    <location>
        <begin position="25"/>
        <end position="367"/>
    </location>
</feature>
<protein>
    <submittedName>
        <fullName evidence="2">Porin</fullName>
    </submittedName>
</protein>
<dbReference type="InterPro" id="IPR023614">
    <property type="entry name" value="Porin_dom_sf"/>
</dbReference>
<keyword evidence="1" id="KW-0732">Signal</keyword>
<reference evidence="2" key="1">
    <citation type="journal article" date="2021" name="PeerJ">
        <title>Extensive microbial diversity within the chicken gut microbiome revealed by metagenomics and culture.</title>
        <authorList>
            <person name="Gilroy R."/>
            <person name="Ravi A."/>
            <person name="Getino M."/>
            <person name="Pursley I."/>
            <person name="Horton D.L."/>
            <person name="Alikhan N.F."/>
            <person name="Baker D."/>
            <person name="Gharbi K."/>
            <person name="Hall N."/>
            <person name="Watson M."/>
            <person name="Adriaenssens E.M."/>
            <person name="Foster-Nyarko E."/>
            <person name="Jarju S."/>
            <person name="Secka A."/>
            <person name="Antonio M."/>
            <person name="Oren A."/>
            <person name="Chaudhuri R.R."/>
            <person name="La Ragione R."/>
            <person name="Hildebrand F."/>
            <person name="Pallen M.J."/>
        </authorList>
    </citation>
    <scope>NUCLEOTIDE SEQUENCE</scope>
    <source>
        <strain evidence="2">Gambia16-554</strain>
    </source>
</reference>
<dbReference type="EMBL" id="DXAW01000122">
    <property type="protein sequence ID" value="HIZ86295.1"/>
    <property type="molecule type" value="Genomic_DNA"/>
</dbReference>
<evidence type="ECO:0000256" key="1">
    <source>
        <dbReference type="SAM" id="SignalP"/>
    </source>
</evidence>
<comment type="caution">
    <text evidence="2">The sequence shown here is derived from an EMBL/GenBank/DDBJ whole genome shotgun (WGS) entry which is preliminary data.</text>
</comment>
<name>A0A9D2GRV5_9BACT</name>
<proteinExistence type="predicted"/>
<sequence length="367" mass="40481">MNIKATVISIILTAAACTSASAAADSLSTGSKESKGGKLMNFLSEKVSVSGYAQAGYQYGTYDMEHDGAFNKFNLYRAMITADVKPIKHLDLYFMADVSKFKLHELFIRYRPVDAFYIRLGQYKTPFTIESNMSPSVLEIIKGAQAVQYLAGIDGSDVCFGAGSGRDLGLEAGGEFLKVGKDRRNLFEYRVGVFNGEPSNTAESNNRKDVVASLAIRPVSMLKLHGSVYIGEGTAKTDSPYGSFKAGETYRRNRWSAGLELKAGPIYLRSEYMEGLDASVRSRGAYATLTGSPVKFLDIVASVDYLDRNISLSDWQCNYIIGLQWNIYRKCRLQAQYVYQQRSADSQGIYSGVPSSHMFVTQLQVGF</sequence>
<dbReference type="SUPFAM" id="SSF56935">
    <property type="entry name" value="Porins"/>
    <property type="match status" value="1"/>
</dbReference>
<dbReference type="PROSITE" id="PS51257">
    <property type="entry name" value="PROKAR_LIPOPROTEIN"/>
    <property type="match status" value="1"/>
</dbReference>
<dbReference type="Proteomes" id="UP000824115">
    <property type="component" value="Unassembled WGS sequence"/>
</dbReference>
<accession>A0A9D2GRV5</accession>